<keyword evidence="2" id="KW-1185">Reference proteome</keyword>
<dbReference type="EMBL" id="CM029040">
    <property type="protein sequence ID" value="KAG2636850.1"/>
    <property type="molecule type" value="Genomic_DNA"/>
</dbReference>
<dbReference type="AlphaFoldDB" id="A0A8T0VNK8"/>
<accession>A0A8T0VNK8</accession>
<protein>
    <submittedName>
        <fullName evidence="1">Uncharacterized protein</fullName>
    </submittedName>
</protein>
<proteinExistence type="predicted"/>
<evidence type="ECO:0000313" key="2">
    <source>
        <dbReference type="Proteomes" id="UP000823388"/>
    </source>
</evidence>
<sequence>MVLRLLAACGLRIRQGCPGCLRVSPRLSSRQLLAVMASNSDFPLSPCSGQGTMNKSLQVSQHRHDITSTILFVANTEVRPVNVWTDHQY</sequence>
<reference evidence="1" key="1">
    <citation type="submission" date="2020-05" db="EMBL/GenBank/DDBJ databases">
        <title>WGS assembly of Panicum virgatum.</title>
        <authorList>
            <person name="Lovell J.T."/>
            <person name="Jenkins J."/>
            <person name="Shu S."/>
            <person name="Juenger T.E."/>
            <person name="Schmutz J."/>
        </authorList>
    </citation>
    <scope>NUCLEOTIDE SEQUENCE</scope>
    <source>
        <strain evidence="1">AP13</strain>
    </source>
</reference>
<comment type="caution">
    <text evidence="1">The sequence shown here is derived from an EMBL/GenBank/DDBJ whole genome shotgun (WGS) entry which is preliminary data.</text>
</comment>
<name>A0A8T0VNK8_PANVG</name>
<organism evidence="1 2">
    <name type="scientific">Panicum virgatum</name>
    <name type="common">Blackwell switchgrass</name>
    <dbReference type="NCBI Taxonomy" id="38727"/>
    <lineage>
        <taxon>Eukaryota</taxon>
        <taxon>Viridiplantae</taxon>
        <taxon>Streptophyta</taxon>
        <taxon>Embryophyta</taxon>
        <taxon>Tracheophyta</taxon>
        <taxon>Spermatophyta</taxon>
        <taxon>Magnoliopsida</taxon>
        <taxon>Liliopsida</taxon>
        <taxon>Poales</taxon>
        <taxon>Poaceae</taxon>
        <taxon>PACMAD clade</taxon>
        <taxon>Panicoideae</taxon>
        <taxon>Panicodae</taxon>
        <taxon>Paniceae</taxon>
        <taxon>Panicinae</taxon>
        <taxon>Panicum</taxon>
        <taxon>Panicum sect. Hiantes</taxon>
    </lineage>
</organism>
<dbReference type="Proteomes" id="UP000823388">
    <property type="component" value="Chromosome 2N"/>
</dbReference>
<evidence type="ECO:0000313" key="1">
    <source>
        <dbReference type="EMBL" id="KAG2636850.1"/>
    </source>
</evidence>
<gene>
    <name evidence="1" type="ORF">PVAP13_2NG476312</name>
</gene>